<dbReference type="AlphaFoldDB" id="A0A2H0TP27"/>
<name>A0A2H0TP27_9BACT</name>
<dbReference type="Proteomes" id="UP000230154">
    <property type="component" value="Unassembled WGS sequence"/>
</dbReference>
<comment type="caution">
    <text evidence="2">The sequence shown here is derived from an EMBL/GenBank/DDBJ whole genome shotgun (WGS) entry which is preliminary data.</text>
</comment>
<evidence type="ECO:0000313" key="2">
    <source>
        <dbReference type="EMBL" id="PIR73918.1"/>
    </source>
</evidence>
<feature type="signal peptide" evidence="1">
    <location>
        <begin position="1"/>
        <end position="21"/>
    </location>
</feature>
<organism evidence="2 3">
    <name type="scientific">Candidatus Magasanikbacteria bacterium CG10_big_fil_rev_8_21_14_0_10_47_10</name>
    <dbReference type="NCBI Taxonomy" id="1974652"/>
    <lineage>
        <taxon>Bacteria</taxon>
        <taxon>Candidatus Magasanikiibacteriota</taxon>
    </lineage>
</organism>
<gene>
    <name evidence="2" type="ORF">COU35_05295</name>
</gene>
<keyword evidence="1" id="KW-0732">Signal</keyword>
<feature type="chain" id="PRO_5013964113" description="Lipoprotein" evidence="1">
    <location>
        <begin position="22"/>
        <end position="136"/>
    </location>
</feature>
<proteinExistence type="predicted"/>
<dbReference type="EMBL" id="PFCB01000036">
    <property type="protein sequence ID" value="PIR73918.1"/>
    <property type="molecule type" value="Genomic_DNA"/>
</dbReference>
<sequence length="136" mass="15175">MKKYLLLPVTLLLLGSGCAKQQITQNTISQSSTNTQVEVSSSENIHSPLSALLDHLQIGNPNGEYARLTNIRIQSDAEAGFNPSSFTVTYTEDGIADDEIRKEEYQLKLKKEADGNWKVTDKKLVHRECYEGRGCE</sequence>
<evidence type="ECO:0008006" key="4">
    <source>
        <dbReference type="Google" id="ProtNLM"/>
    </source>
</evidence>
<protein>
    <recommendedName>
        <fullName evidence="4">Lipoprotein</fullName>
    </recommendedName>
</protein>
<reference evidence="3" key="1">
    <citation type="submission" date="2017-09" db="EMBL/GenBank/DDBJ databases">
        <title>Depth-based differentiation of microbial function through sediment-hosted aquifers and enrichment of novel symbionts in the deep terrestrial subsurface.</title>
        <authorList>
            <person name="Probst A.J."/>
            <person name="Ladd B."/>
            <person name="Jarett J.K."/>
            <person name="Geller-Mcgrath D.E."/>
            <person name="Sieber C.M.K."/>
            <person name="Emerson J.B."/>
            <person name="Anantharaman K."/>
            <person name="Thomas B.C."/>
            <person name="Malmstrom R."/>
            <person name="Stieglmeier M."/>
            <person name="Klingl A."/>
            <person name="Woyke T."/>
            <person name="Ryan C.M."/>
            <person name="Banfield J.F."/>
        </authorList>
    </citation>
    <scope>NUCLEOTIDE SEQUENCE [LARGE SCALE GENOMIC DNA]</scope>
</reference>
<evidence type="ECO:0000313" key="3">
    <source>
        <dbReference type="Proteomes" id="UP000230154"/>
    </source>
</evidence>
<dbReference type="PROSITE" id="PS51257">
    <property type="entry name" value="PROKAR_LIPOPROTEIN"/>
    <property type="match status" value="1"/>
</dbReference>
<evidence type="ECO:0000256" key="1">
    <source>
        <dbReference type="SAM" id="SignalP"/>
    </source>
</evidence>
<accession>A0A2H0TP27</accession>